<dbReference type="Proteomes" id="UP001162793">
    <property type="component" value="Unassembled WGS sequence"/>
</dbReference>
<dbReference type="SUPFAM" id="SSF55729">
    <property type="entry name" value="Acyl-CoA N-acyltransferases (Nat)"/>
    <property type="match status" value="1"/>
</dbReference>
<proteinExistence type="predicted"/>
<comment type="caution">
    <text evidence="2">The sequence shown here is derived from an EMBL/GenBank/DDBJ whole genome shotgun (WGS) entry which is preliminary data.</text>
</comment>
<dbReference type="Gene3D" id="3.40.630.30">
    <property type="match status" value="1"/>
</dbReference>
<feature type="domain" description="N-acetyltransferase" evidence="1">
    <location>
        <begin position="11"/>
        <end position="162"/>
    </location>
</feature>
<dbReference type="InterPro" id="IPR000182">
    <property type="entry name" value="GNAT_dom"/>
</dbReference>
<name>A0AA42BG86_9RALS</name>
<dbReference type="EMBL" id="JAMYWC010000002">
    <property type="protein sequence ID" value="MCP1171840.1"/>
    <property type="molecule type" value="Genomic_DNA"/>
</dbReference>
<dbReference type="Pfam" id="PF00583">
    <property type="entry name" value="Acetyltransf_1"/>
    <property type="match status" value="1"/>
</dbReference>
<evidence type="ECO:0000313" key="2">
    <source>
        <dbReference type="EMBL" id="MCP1171840.1"/>
    </source>
</evidence>
<organism evidence="2 3">
    <name type="scientific">Ralstonia chuxiongensis</name>
    <dbReference type="NCBI Taxonomy" id="2957504"/>
    <lineage>
        <taxon>Bacteria</taxon>
        <taxon>Pseudomonadati</taxon>
        <taxon>Pseudomonadota</taxon>
        <taxon>Betaproteobacteria</taxon>
        <taxon>Burkholderiales</taxon>
        <taxon>Burkholderiaceae</taxon>
        <taxon>Ralstonia</taxon>
    </lineage>
</organism>
<reference evidence="3" key="1">
    <citation type="journal article" date="2023" name="Front. Microbiol.">
        <title>Ralstonia chuxiongensis sp. nov., Ralstonia mojiangensis sp. nov., and Ralstonia soli sp. nov., isolated from tobacco fields, are three novel species in the family Burkholderiaceae.</title>
        <authorList>
            <person name="Lu C.H."/>
            <person name="Zhang Y.Y."/>
            <person name="Jiang N."/>
            <person name="Chen W."/>
            <person name="Shao X."/>
            <person name="Zhao Z.M."/>
            <person name="Lu W.L."/>
            <person name="Hu X."/>
            <person name="Xi Y.X."/>
            <person name="Zou S.Y."/>
            <person name="Wei Q.J."/>
            <person name="Lin Z.L."/>
            <person name="Gong L."/>
            <person name="Gai X.T."/>
            <person name="Zhang L.Q."/>
            <person name="Li J.Y."/>
            <person name="Jin Y."/>
            <person name="Xia Z.Y."/>
        </authorList>
    </citation>
    <scope>NUCLEOTIDE SEQUENCE [LARGE SCALE GENOMIC DNA]</scope>
    <source>
        <strain evidence="3">21YRMH01-3</strain>
    </source>
</reference>
<evidence type="ECO:0000313" key="3">
    <source>
        <dbReference type="Proteomes" id="UP001162793"/>
    </source>
</evidence>
<protein>
    <submittedName>
        <fullName evidence="2">GNAT family N-acetyltransferase</fullName>
    </submittedName>
</protein>
<gene>
    <name evidence="2" type="ORF">NKG59_05695</name>
</gene>
<sequence>MPVFRIERHGTALRPLTDSDQPFLLHLYGTTREAELRATGWTTEQKAQFVRMQFDAQQRAYFAYPDAEFFVIEQDGVPAGRIYLQHRREALLIIDISLVPEQCGSGIGSAVISAVFAQARASGKRVQIHVERFNPAQRLYQRMGFRLVEDKGVYLFLEWDGAARQAATV</sequence>
<keyword evidence="3" id="KW-1185">Reference proteome</keyword>
<dbReference type="RefSeq" id="WP_253535845.1">
    <property type="nucleotide sequence ID" value="NZ_JAMYWC010000002.1"/>
</dbReference>
<dbReference type="AlphaFoldDB" id="A0AA42BG86"/>
<accession>A0AA42BG86</accession>
<evidence type="ECO:0000259" key="1">
    <source>
        <dbReference type="PROSITE" id="PS51186"/>
    </source>
</evidence>
<dbReference type="PROSITE" id="PS51186">
    <property type="entry name" value="GNAT"/>
    <property type="match status" value="1"/>
</dbReference>
<dbReference type="CDD" id="cd04301">
    <property type="entry name" value="NAT_SF"/>
    <property type="match status" value="1"/>
</dbReference>
<dbReference type="GO" id="GO:0016747">
    <property type="term" value="F:acyltransferase activity, transferring groups other than amino-acyl groups"/>
    <property type="evidence" value="ECO:0007669"/>
    <property type="project" value="InterPro"/>
</dbReference>
<dbReference type="InterPro" id="IPR016181">
    <property type="entry name" value="Acyl_CoA_acyltransferase"/>
</dbReference>